<keyword evidence="1" id="KW-0472">Membrane</keyword>
<evidence type="ECO:0000256" key="1">
    <source>
        <dbReference type="SAM" id="Phobius"/>
    </source>
</evidence>
<sequence>MVHSLRIIVLLQVAMYIAATPIPSFWGKLVAKKGYKKLNSSTKETAESSGSNVEEAPLDEQNIERIKLKAFPDQSIDEEELKNVGWEIKTLCNQALFIQNRPSHATRKHTLQ</sequence>
<dbReference type="VEuPathDB" id="FungiDB:PGTG_08413"/>
<dbReference type="GeneID" id="10529836"/>
<dbReference type="RefSeq" id="XP_003326876.2">
    <property type="nucleotide sequence ID" value="XM_003326828.2"/>
</dbReference>
<protein>
    <submittedName>
        <fullName evidence="2">Uncharacterized protein</fullName>
    </submittedName>
</protein>
<feature type="transmembrane region" description="Helical" evidence="1">
    <location>
        <begin position="6"/>
        <end position="27"/>
    </location>
</feature>
<keyword evidence="1" id="KW-0812">Transmembrane</keyword>
<proteinExistence type="predicted"/>
<organism evidence="2 3">
    <name type="scientific">Puccinia graminis f. sp. tritici (strain CRL 75-36-700-3 / race SCCL)</name>
    <name type="common">Black stem rust fungus</name>
    <dbReference type="NCBI Taxonomy" id="418459"/>
    <lineage>
        <taxon>Eukaryota</taxon>
        <taxon>Fungi</taxon>
        <taxon>Dikarya</taxon>
        <taxon>Basidiomycota</taxon>
        <taxon>Pucciniomycotina</taxon>
        <taxon>Pucciniomycetes</taxon>
        <taxon>Pucciniales</taxon>
        <taxon>Pucciniaceae</taxon>
        <taxon>Puccinia</taxon>
    </lineage>
</organism>
<reference evidence="3" key="2">
    <citation type="journal article" date="2011" name="Proc. Natl. Acad. Sci. U.S.A.">
        <title>Obligate biotrophy features unraveled by the genomic analysis of rust fungi.</title>
        <authorList>
            <person name="Duplessis S."/>
            <person name="Cuomo C.A."/>
            <person name="Lin Y.-C."/>
            <person name="Aerts A."/>
            <person name="Tisserant E."/>
            <person name="Veneault-Fourrey C."/>
            <person name="Joly D.L."/>
            <person name="Hacquard S."/>
            <person name="Amselem J."/>
            <person name="Cantarel B.L."/>
            <person name="Chiu R."/>
            <person name="Coutinho P.M."/>
            <person name="Feau N."/>
            <person name="Field M."/>
            <person name="Frey P."/>
            <person name="Gelhaye E."/>
            <person name="Goldberg J."/>
            <person name="Grabherr M.G."/>
            <person name="Kodira C.D."/>
            <person name="Kohler A."/>
            <person name="Kuees U."/>
            <person name="Lindquist E.A."/>
            <person name="Lucas S.M."/>
            <person name="Mago R."/>
            <person name="Mauceli E."/>
            <person name="Morin E."/>
            <person name="Murat C."/>
            <person name="Pangilinan J.L."/>
            <person name="Park R."/>
            <person name="Pearson M."/>
            <person name="Quesneville H."/>
            <person name="Rouhier N."/>
            <person name="Sakthikumar S."/>
            <person name="Salamov A.A."/>
            <person name="Schmutz J."/>
            <person name="Selles B."/>
            <person name="Shapiro H."/>
            <person name="Tanguay P."/>
            <person name="Tuskan G.A."/>
            <person name="Henrissat B."/>
            <person name="Van de Peer Y."/>
            <person name="Rouze P."/>
            <person name="Ellis J.G."/>
            <person name="Dodds P.N."/>
            <person name="Schein J.E."/>
            <person name="Zhong S."/>
            <person name="Hamelin R.C."/>
            <person name="Grigoriev I.V."/>
            <person name="Szabo L.J."/>
            <person name="Martin F."/>
        </authorList>
    </citation>
    <scope>NUCLEOTIDE SEQUENCE [LARGE SCALE GENOMIC DNA]</scope>
    <source>
        <strain evidence="3">CRL 75-36-700-3 / race SCCL</strain>
    </source>
</reference>
<dbReference type="HOGENOM" id="CLU_2147087_0_0_1"/>
<dbReference type="InParanoid" id="E3KDM1"/>
<evidence type="ECO:0000313" key="3">
    <source>
        <dbReference type="Proteomes" id="UP000008783"/>
    </source>
</evidence>
<dbReference type="EMBL" id="DS178282">
    <property type="protein sequence ID" value="EFP82457.2"/>
    <property type="molecule type" value="Genomic_DNA"/>
</dbReference>
<dbReference type="Proteomes" id="UP000008783">
    <property type="component" value="Unassembled WGS sequence"/>
</dbReference>
<keyword evidence="1" id="KW-1133">Transmembrane helix</keyword>
<reference key="1">
    <citation type="submission" date="2007-01" db="EMBL/GenBank/DDBJ databases">
        <title>The Genome Sequence of Puccinia graminis f. sp. tritici Strain CRL 75-36-700-3.</title>
        <authorList>
            <consortium name="The Broad Institute Genome Sequencing Platform"/>
            <person name="Birren B."/>
            <person name="Lander E."/>
            <person name="Galagan J."/>
            <person name="Nusbaum C."/>
            <person name="Devon K."/>
            <person name="Cuomo C."/>
            <person name="Jaffe D."/>
            <person name="Butler J."/>
            <person name="Alvarez P."/>
            <person name="Gnerre S."/>
            <person name="Grabherr M."/>
            <person name="Mauceli E."/>
            <person name="Brockman W."/>
            <person name="Young S."/>
            <person name="LaButti K."/>
            <person name="Sykes S."/>
            <person name="DeCaprio D."/>
            <person name="Crawford M."/>
            <person name="Koehrsen M."/>
            <person name="Engels R."/>
            <person name="Montgomery P."/>
            <person name="Pearson M."/>
            <person name="Howarth C."/>
            <person name="Larson L."/>
            <person name="White J."/>
            <person name="Zeng Q."/>
            <person name="Kodira C."/>
            <person name="Yandava C."/>
            <person name="Alvarado L."/>
            <person name="O'Leary S."/>
            <person name="Szabo L."/>
            <person name="Dean R."/>
            <person name="Schein J."/>
        </authorList>
    </citation>
    <scope>NUCLEOTIDE SEQUENCE</scope>
    <source>
        <strain>CRL 75-36-700-3</strain>
    </source>
</reference>
<dbReference type="AlphaFoldDB" id="E3KDM1"/>
<keyword evidence="3" id="KW-1185">Reference proteome</keyword>
<evidence type="ECO:0000313" key="2">
    <source>
        <dbReference type="EMBL" id="EFP82457.2"/>
    </source>
</evidence>
<dbReference type="KEGG" id="pgr:PGTG_08413"/>
<accession>E3KDM1</accession>
<name>E3KDM1_PUCGT</name>
<gene>
    <name evidence="2" type="ORF">PGTG_08413</name>
</gene>